<feature type="domain" description="PrcB C-terminal" evidence="1">
    <location>
        <begin position="78"/>
        <end position="132"/>
    </location>
</feature>
<protein>
    <recommendedName>
        <fullName evidence="1">PrcB C-terminal domain-containing protein</fullName>
    </recommendedName>
</protein>
<reference evidence="2" key="1">
    <citation type="journal article" date="2015" name="Nature">
        <title>Complex archaea that bridge the gap between prokaryotes and eukaryotes.</title>
        <authorList>
            <person name="Spang A."/>
            <person name="Saw J.H."/>
            <person name="Jorgensen S.L."/>
            <person name="Zaremba-Niedzwiedzka K."/>
            <person name="Martijn J."/>
            <person name="Lind A.E."/>
            <person name="van Eijk R."/>
            <person name="Schleper C."/>
            <person name="Guy L."/>
            <person name="Ettema T.J."/>
        </authorList>
    </citation>
    <scope>NUCLEOTIDE SEQUENCE</scope>
</reference>
<accession>A0A0F9EC48</accession>
<proteinExistence type="predicted"/>
<feature type="non-terminal residue" evidence="2">
    <location>
        <position position="1"/>
    </location>
</feature>
<sequence length="157" mass="17927">LLFTVLIFSIVSINAKPPQKNSVTYRILEEENHASFMDTGPSILVFTDHHEYEVFYKTIHIDREPVPVPPEADFTGNIVIFLTYGEKRTSGFSIEIRKLYTRGNALVIRAVLRSPPDDSFLSQVITQPYLILQAAWEGYIRVELIDETGDLLDHANF</sequence>
<dbReference type="AlphaFoldDB" id="A0A0F9EC48"/>
<evidence type="ECO:0000259" key="1">
    <source>
        <dbReference type="Pfam" id="PF14343"/>
    </source>
</evidence>
<comment type="caution">
    <text evidence="2">The sequence shown here is derived from an EMBL/GenBank/DDBJ whole genome shotgun (WGS) entry which is preliminary data.</text>
</comment>
<organism evidence="2">
    <name type="scientific">marine sediment metagenome</name>
    <dbReference type="NCBI Taxonomy" id="412755"/>
    <lineage>
        <taxon>unclassified sequences</taxon>
        <taxon>metagenomes</taxon>
        <taxon>ecological metagenomes</taxon>
    </lineage>
</organism>
<evidence type="ECO:0000313" key="2">
    <source>
        <dbReference type="EMBL" id="KKL27436.1"/>
    </source>
</evidence>
<gene>
    <name evidence="2" type="ORF">LCGC14_2385190</name>
</gene>
<dbReference type="EMBL" id="LAZR01035466">
    <property type="protein sequence ID" value="KKL27436.1"/>
    <property type="molecule type" value="Genomic_DNA"/>
</dbReference>
<dbReference type="Pfam" id="PF14343">
    <property type="entry name" value="PrcB_C"/>
    <property type="match status" value="1"/>
</dbReference>
<name>A0A0F9EC48_9ZZZZ</name>
<dbReference type="InterPro" id="IPR025748">
    <property type="entry name" value="PrcB_C_dom"/>
</dbReference>